<dbReference type="RefSeq" id="WP_070109452.1">
    <property type="nucleotide sequence ID" value="NZ_LZFO01000005.1"/>
</dbReference>
<accession>A0A1E8F0W6</accession>
<organism evidence="1 2">
    <name type="scientific">Clostridium acetireducens DSM 10703</name>
    <dbReference type="NCBI Taxonomy" id="1121290"/>
    <lineage>
        <taxon>Bacteria</taxon>
        <taxon>Bacillati</taxon>
        <taxon>Bacillota</taxon>
        <taxon>Clostridia</taxon>
        <taxon>Eubacteriales</taxon>
        <taxon>Clostridiaceae</taxon>
        <taxon>Clostridium</taxon>
    </lineage>
</organism>
<sequence>MGENVDRMQSKIDNKNRVNELINIVENYTRTERHLEQHSDISDPSNIRHVKELQNDRKEKIENIKENIVYGNGKSDEMKNLEKNFKFCEGYLENNYDKMNPEVLTNLREKQKNRMEKMVELKD</sequence>
<dbReference type="Proteomes" id="UP000175744">
    <property type="component" value="Unassembled WGS sequence"/>
</dbReference>
<keyword evidence="2" id="KW-1185">Reference proteome</keyword>
<proteinExistence type="predicted"/>
<comment type="caution">
    <text evidence="1">The sequence shown here is derived from an EMBL/GenBank/DDBJ whole genome shotgun (WGS) entry which is preliminary data.</text>
</comment>
<evidence type="ECO:0000313" key="1">
    <source>
        <dbReference type="EMBL" id="OFI07078.1"/>
    </source>
</evidence>
<protein>
    <submittedName>
        <fullName evidence="1">Uncharacterized protein</fullName>
    </submittedName>
</protein>
<dbReference type="AlphaFoldDB" id="A0A1E8F0W6"/>
<name>A0A1E8F0W6_9CLOT</name>
<evidence type="ECO:0000313" key="2">
    <source>
        <dbReference type="Proteomes" id="UP000175744"/>
    </source>
</evidence>
<dbReference type="EMBL" id="LZFO01000005">
    <property type="protein sequence ID" value="OFI07078.1"/>
    <property type="molecule type" value="Genomic_DNA"/>
</dbReference>
<dbReference type="STRING" id="1121290.CLAOCE_04830"/>
<dbReference type="PATRIC" id="fig|1121290.3.peg.490"/>
<reference evidence="1 2" key="1">
    <citation type="submission" date="2016-06" db="EMBL/GenBank/DDBJ databases">
        <title>Genome sequence of Clostridium acetireducens DSM 10703.</title>
        <authorList>
            <person name="Poehlein A."/>
            <person name="Fluechter S."/>
            <person name="Duerre P."/>
            <person name="Daniel R."/>
        </authorList>
    </citation>
    <scope>NUCLEOTIDE SEQUENCE [LARGE SCALE GENOMIC DNA]</scope>
    <source>
        <strain evidence="1 2">DSM 10703</strain>
    </source>
</reference>
<gene>
    <name evidence="1" type="ORF">CLOACE_04830</name>
</gene>